<evidence type="ECO:0000313" key="1">
    <source>
        <dbReference type="EnsemblMetazoa" id="PPA23039.1"/>
    </source>
</evidence>
<name>A0A2A6BMZ6_PRIPA</name>
<reference evidence="1" key="2">
    <citation type="submission" date="2022-06" db="UniProtKB">
        <authorList>
            <consortium name="EnsemblMetazoa"/>
        </authorList>
    </citation>
    <scope>IDENTIFICATION</scope>
    <source>
        <strain evidence="1">PS312</strain>
    </source>
</reference>
<evidence type="ECO:0000313" key="2">
    <source>
        <dbReference type="Proteomes" id="UP000005239"/>
    </source>
</evidence>
<reference evidence="2" key="1">
    <citation type="journal article" date="2008" name="Nat. Genet.">
        <title>The Pristionchus pacificus genome provides a unique perspective on nematode lifestyle and parasitism.</title>
        <authorList>
            <person name="Dieterich C."/>
            <person name="Clifton S.W."/>
            <person name="Schuster L.N."/>
            <person name="Chinwalla A."/>
            <person name="Delehaunty K."/>
            <person name="Dinkelacker I."/>
            <person name="Fulton L."/>
            <person name="Fulton R."/>
            <person name="Godfrey J."/>
            <person name="Minx P."/>
            <person name="Mitreva M."/>
            <person name="Roeseler W."/>
            <person name="Tian H."/>
            <person name="Witte H."/>
            <person name="Yang S.P."/>
            <person name="Wilson R.K."/>
            <person name="Sommer R.J."/>
        </authorList>
    </citation>
    <scope>NUCLEOTIDE SEQUENCE [LARGE SCALE GENOMIC DNA]</scope>
    <source>
        <strain evidence="2">PS312</strain>
    </source>
</reference>
<proteinExistence type="predicted"/>
<dbReference type="AlphaFoldDB" id="A0A2A6BMZ6"/>
<protein>
    <submittedName>
        <fullName evidence="1">Uncharacterized protein</fullName>
    </submittedName>
</protein>
<sequence length="332" mass="36647">MPLSTEESAVQRLMEIIKPTEEMVCPRTSFARTPAESFTRRCLFPATFLLAHTVVAHALLKMARAGDRNVGKLTLFLLGAIELIMFWVYLPTALGAVESFYSVETFRRFFHAATPITGSVLNILSGCDTFLTLLVCYEFRLVAENAKARALVSSVRRQFAVYVAIVIVSVAVSAFTFGASWTPVWRCGGARMDVRPVFLISPELLRAGQYLFALVVIVIPCALLAHTNAKLARHVGYFTLPTETNELIAGSKPDASLIKLRRLLLALTVAFVLPHVLSLAPMFMTPPTVSVFTMLSAMSISNWMVFASRVICYTLLHKVSAHLAKMGVVHVY</sequence>
<keyword evidence="2" id="KW-1185">Reference proteome</keyword>
<organism evidence="1 2">
    <name type="scientific">Pristionchus pacificus</name>
    <name type="common">Parasitic nematode worm</name>
    <dbReference type="NCBI Taxonomy" id="54126"/>
    <lineage>
        <taxon>Eukaryota</taxon>
        <taxon>Metazoa</taxon>
        <taxon>Ecdysozoa</taxon>
        <taxon>Nematoda</taxon>
        <taxon>Chromadorea</taxon>
        <taxon>Rhabditida</taxon>
        <taxon>Rhabditina</taxon>
        <taxon>Diplogasteromorpha</taxon>
        <taxon>Diplogasteroidea</taxon>
        <taxon>Neodiplogasteridae</taxon>
        <taxon>Pristionchus</taxon>
    </lineage>
</organism>
<dbReference type="EnsemblMetazoa" id="PPA23039.1">
    <property type="protein sequence ID" value="PPA23039.1"/>
    <property type="gene ID" value="WBGene00112593"/>
</dbReference>
<gene>
    <name evidence="1" type="primary">WBGene00112593</name>
</gene>
<accession>A0A2A6BMZ6</accession>
<dbReference type="Proteomes" id="UP000005239">
    <property type="component" value="Unassembled WGS sequence"/>
</dbReference>
<accession>A0A8R1UGC5</accession>